<dbReference type="Proteomes" id="UP000317990">
    <property type="component" value="Unassembled WGS sequence"/>
</dbReference>
<keyword evidence="3" id="KW-0540">Nuclease</keyword>
<dbReference type="EMBL" id="SRMO01000096">
    <property type="protein sequence ID" value="TGG90120.1"/>
    <property type="molecule type" value="Genomic_DNA"/>
</dbReference>
<dbReference type="Pfam" id="PF01844">
    <property type="entry name" value="HNH"/>
    <property type="match status" value="1"/>
</dbReference>
<protein>
    <submittedName>
        <fullName evidence="3">HNH endonuclease</fullName>
    </submittedName>
</protein>
<dbReference type="GO" id="GO:0004519">
    <property type="term" value="F:endonuclease activity"/>
    <property type="evidence" value="ECO:0007669"/>
    <property type="project" value="UniProtKB-KW"/>
</dbReference>
<keyword evidence="3" id="KW-0378">Hydrolase</keyword>
<dbReference type="GO" id="GO:0003676">
    <property type="term" value="F:nucleic acid binding"/>
    <property type="evidence" value="ECO:0007669"/>
    <property type="project" value="InterPro"/>
</dbReference>
<evidence type="ECO:0000313" key="3">
    <source>
        <dbReference type="EMBL" id="TGG90120.1"/>
    </source>
</evidence>
<dbReference type="Gene3D" id="1.10.30.50">
    <property type="match status" value="1"/>
</dbReference>
<dbReference type="AlphaFoldDB" id="A0A524RKI3"/>
<organism evidence="3 4">
    <name type="scientific">Aphanocapsa feldmannii 277cV</name>
    <dbReference type="NCBI Taxonomy" id="2507553"/>
    <lineage>
        <taxon>Bacteria</taxon>
        <taxon>Bacillati</taxon>
        <taxon>Cyanobacteriota</taxon>
        <taxon>Cyanophyceae</taxon>
        <taxon>Oscillatoriophycideae</taxon>
        <taxon>Chroococcales</taxon>
        <taxon>Microcystaceae</taxon>
        <taxon>Aphanocapsa</taxon>
    </lineage>
</organism>
<evidence type="ECO:0000259" key="2">
    <source>
        <dbReference type="Pfam" id="PF01844"/>
    </source>
</evidence>
<sequence>MRRVDRGPWPLDEKNPEKRKRFHPNKKYQEARADLFARLGDYCSYCERCRSDLHVEHVIPRNHREDLAGEWTNFLLGCKNCNGTKKDRNRSRNGYLWPDERESLLDFSRYSSAID</sequence>
<gene>
    <name evidence="3" type="ORF">ERJ67_11400</name>
</gene>
<reference evidence="3 4" key="1">
    <citation type="journal article" date="2019" name="mSystems">
        <title>Life at home and on the roam: Genomic adaptions reflect the dual lifestyle of an intracellular, facultative symbiont.</title>
        <authorList>
            <person name="Burgsdorf I."/>
        </authorList>
    </citation>
    <scope>NUCLEOTIDE SEQUENCE [LARGE SCALE GENOMIC DNA]</scope>
    <source>
        <strain evidence="3">277cV</strain>
    </source>
</reference>
<accession>A0A524RKI3</accession>
<dbReference type="GO" id="GO:0008270">
    <property type="term" value="F:zinc ion binding"/>
    <property type="evidence" value="ECO:0007669"/>
    <property type="project" value="InterPro"/>
</dbReference>
<keyword evidence="3" id="KW-0255">Endonuclease</keyword>
<evidence type="ECO:0000313" key="4">
    <source>
        <dbReference type="Proteomes" id="UP000317990"/>
    </source>
</evidence>
<feature type="region of interest" description="Disordered" evidence="1">
    <location>
        <begin position="1"/>
        <end position="23"/>
    </location>
</feature>
<dbReference type="InterPro" id="IPR002711">
    <property type="entry name" value="HNH"/>
</dbReference>
<comment type="caution">
    <text evidence="3">The sequence shown here is derived from an EMBL/GenBank/DDBJ whole genome shotgun (WGS) entry which is preliminary data.</text>
</comment>
<evidence type="ECO:0000256" key="1">
    <source>
        <dbReference type="SAM" id="MobiDB-lite"/>
    </source>
</evidence>
<feature type="domain" description="HNH" evidence="2">
    <location>
        <begin position="43"/>
        <end position="88"/>
    </location>
</feature>
<proteinExistence type="predicted"/>
<name>A0A524RKI3_9CHRO</name>
<feature type="compositionally biased region" description="Basic and acidic residues" evidence="1">
    <location>
        <begin position="1"/>
        <end position="16"/>
    </location>
</feature>